<dbReference type="PROSITE" id="PS01095">
    <property type="entry name" value="GH18_1"/>
    <property type="match status" value="1"/>
</dbReference>
<evidence type="ECO:0000256" key="10">
    <source>
        <dbReference type="RuleBase" id="RU004453"/>
    </source>
</evidence>
<evidence type="ECO:0000256" key="7">
    <source>
        <dbReference type="ARBA" id="ARBA00023295"/>
    </source>
</evidence>
<dbReference type="PANTHER" id="PTHR45708">
    <property type="entry name" value="ENDOCHITINASE"/>
    <property type="match status" value="1"/>
</dbReference>
<dbReference type="STRING" id="1314782.A0A165N3W2"/>
<dbReference type="Pfam" id="PF00704">
    <property type="entry name" value="Glyco_hydro_18"/>
    <property type="match status" value="1"/>
</dbReference>
<dbReference type="Gene3D" id="2.10.10.20">
    <property type="entry name" value="Carbohydrate-binding module superfamily 5/12"/>
    <property type="match status" value="1"/>
</dbReference>
<evidence type="ECO:0000256" key="11">
    <source>
        <dbReference type="SAM" id="MobiDB-lite"/>
    </source>
</evidence>
<evidence type="ECO:0000256" key="8">
    <source>
        <dbReference type="ARBA" id="ARBA00023326"/>
    </source>
</evidence>
<dbReference type="AlphaFoldDB" id="A0A165N3W2"/>
<name>A0A165N3W2_9AGAM</name>
<protein>
    <recommendedName>
        <fullName evidence="2">chitinase</fullName>
        <ecNumber evidence="2">3.2.1.14</ecNumber>
    </recommendedName>
</protein>
<dbReference type="CDD" id="cd02877">
    <property type="entry name" value="GH18_hevamine_XipI_class_III"/>
    <property type="match status" value="1"/>
</dbReference>
<evidence type="ECO:0000259" key="13">
    <source>
        <dbReference type="PROSITE" id="PS51910"/>
    </source>
</evidence>
<dbReference type="SMART" id="SM00495">
    <property type="entry name" value="ChtBD3"/>
    <property type="match status" value="1"/>
</dbReference>
<organism evidence="14 15">
    <name type="scientific">Neolentinus lepideus HHB14362 ss-1</name>
    <dbReference type="NCBI Taxonomy" id="1314782"/>
    <lineage>
        <taxon>Eukaryota</taxon>
        <taxon>Fungi</taxon>
        <taxon>Dikarya</taxon>
        <taxon>Basidiomycota</taxon>
        <taxon>Agaricomycotina</taxon>
        <taxon>Agaricomycetes</taxon>
        <taxon>Gloeophyllales</taxon>
        <taxon>Gloeophyllaceae</taxon>
        <taxon>Neolentinus</taxon>
    </lineage>
</organism>
<evidence type="ECO:0000256" key="12">
    <source>
        <dbReference type="SAM" id="SignalP"/>
    </source>
</evidence>
<evidence type="ECO:0000256" key="1">
    <source>
        <dbReference type="ARBA" id="ARBA00000822"/>
    </source>
</evidence>
<dbReference type="InterPro" id="IPR017853">
    <property type="entry name" value="GH"/>
</dbReference>
<dbReference type="GO" id="GO:0005576">
    <property type="term" value="C:extracellular region"/>
    <property type="evidence" value="ECO:0007669"/>
    <property type="project" value="InterPro"/>
</dbReference>
<dbReference type="InParanoid" id="A0A165N3W2"/>
<dbReference type="InterPro" id="IPR036573">
    <property type="entry name" value="CBM_sf_5/12"/>
</dbReference>
<evidence type="ECO:0000256" key="6">
    <source>
        <dbReference type="ARBA" id="ARBA00023277"/>
    </source>
</evidence>
<dbReference type="SUPFAM" id="SSF51055">
    <property type="entry name" value="Carbohydrate binding domain"/>
    <property type="match status" value="1"/>
</dbReference>
<accession>A0A165N3W2</accession>
<keyword evidence="7 9" id="KW-0326">Glycosidase</keyword>
<feature type="domain" description="GH18" evidence="13">
    <location>
        <begin position="29"/>
        <end position="331"/>
    </location>
</feature>
<dbReference type="InterPro" id="IPR001579">
    <property type="entry name" value="Glyco_hydro_18_chit_AS"/>
</dbReference>
<proteinExistence type="inferred from homology"/>
<feature type="signal peptide" evidence="12">
    <location>
        <begin position="1"/>
        <end position="22"/>
    </location>
</feature>
<evidence type="ECO:0000256" key="3">
    <source>
        <dbReference type="ARBA" id="ARBA00022669"/>
    </source>
</evidence>
<dbReference type="PROSITE" id="PS51910">
    <property type="entry name" value="GH18_2"/>
    <property type="match status" value="1"/>
</dbReference>
<keyword evidence="12" id="KW-0732">Signal</keyword>
<dbReference type="GO" id="GO:0008061">
    <property type="term" value="F:chitin binding"/>
    <property type="evidence" value="ECO:0007669"/>
    <property type="project" value="UniProtKB-KW"/>
</dbReference>
<reference evidence="14 15" key="1">
    <citation type="journal article" date="2016" name="Mol. Biol. Evol.">
        <title>Comparative Genomics of Early-Diverging Mushroom-Forming Fungi Provides Insights into the Origins of Lignocellulose Decay Capabilities.</title>
        <authorList>
            <person name="Nagy L.G."/>
            <person name="Riley R."/>
            <person name="Tritt A."/>
            <person name="Adam C."/>
            <person name="Daum C."/>
            <person name="Floudas D."/>
            <person name="Sun H."/>
            <person name="Yadav J.S."/>
            <person name="Pangilinan J."/>
            <person name="Larsson K.H."/>
            <person name="Matsuura K."/>
            <person name="Barry K."/>
            <person name="Labutti K."/>
            <person name="Kuo R."/>
            <person name="Ohm R.A."/>
            <person name="Bhattacharya S.S."/>
            <person name="Shirouzu T."/>
            <person name="Yoshinaga Y."/>
            <person name="Martin F.M."/>
            <person name="Grigoriev I.V."/>
            <person name="Hibbett D.S."/>
        </authorList>
    </citation>
    <scope>NUCLEOTIDE SEQUENCE [LARGE SCALE GENOMIC DNA]</scope>
    <source>
        <strain evidence="14 15">HHB14362 ss-1</strain>
    </source>
</reference>
<dbReference type="GO" id="GO:0030246">
    <property type="term" value="F:carbohydrate binding"/>
    <property type="evidence" value="ECO:0007669"/>
    <property type="project" value="InterPro"/>
</dbReference>
<dbReference type="Proteomes" id="UP000076761">
    <property type="component" value="Unassembled WGS sequence"/>
</dbReference>
<dbReference type="InterPro" id="IPR050542">
    <property type="entry name" value="Glycosyl_Hydrlase18_Chitinase"/>
</dbReference>
<feature type="chain" id="PRO_5007862822" description="chitinase" evidence="12">
    <location>
        <begin position="23"/>
        <end position="478"/>
    </location>
</feature>
<dbReference type="CDD" id="cd12215">
    <property type="entry name" value="ChiC_BD"/>
    <property type="match status" value="1"/>
</dbReference>
<dbReference type="PANTHER" id="PTHR45708:SF49">
    <property type="entry name" value="ENDOCHITINASE"/>
    <property type="match status" value="1"/>
</dbReference>
<evidence type="ECO:0000256" key="9">
    <source>
        <dbReference type="RuleBase" id="RU000489"/>
    </source>
</evidence>
<dbReference type="EMBL" id="KV425649">
    <property type="protein sequence ID" value="KZT19142.1"/>
    <property type="molecule type" value="Genomic_DNA"/>
</dbReference>
<dbReference type="EC" id="3.2.1.14" evidence="2"/>
<dbReference type="Pfam" id="PF02839">
    <property type="entry name" value="CBM_5_12"/>
    <property type="match status" value="1"/>
</dbReference>
<sequence>MISSVLPIASALLIFGASEALAFTNSATDNLAVYWGQNSYGATHSSDTANWQQNLSYYCQDDTIDAIPMAFLDVFFGTGGEPSLDLANICNVNDDAVFPGTQLPDCSFLASDIETCQSKGKIVTMSLGGATGSNTFSNDSQASAFAQTIWDLLLGGSSSTRPFGSAVLDGIDLDIEGGSTSYYTTFVSTLRSLMNSGSKTYYITGAPQCPFPDAYLGSIINAEGFDAIYVQFYNNYCGLQNYDDSNDWNFGTWDNWAKNTSPNPNVKVYIGAPASSTAAGSGYVDVATLGSIAQATKANYSSFGGIMLWDASQAYANGRFDEGIKSYLTGGTAAPTSTVSSTSTTTTAPTSTTPTSTSTTPTSATSTTTASTGSCGSVAAWVANVAYTSGDQVLYDGDLWTANQWNYAETPGESGAWDDDGPCASVAAKAGSVKAAAYSMLTTTAFSRTKSTPEPMKVVVPVVQTNVPAKHSRFFKFD</sequence>
<dbReference type="InterPro" id="IPR003610">
    <property type="entry name" value="CBM5/12"/>
</dbReference>
<dbReference type="Gene3D" id="3.20.20.80">
    <property type="entry name" value="Glycosidases"/>
    <property type="match status" value="1"/>
</dbReference>
<evidence type="ECO:0000313" key="15">
    <source>
        <dbReference type="Proteomes" id="UP000076761"/>
    </source>
</evidence>
<keyword evidence="4 9" id="KW-0378">Hydrolase</keyword>
<evidence type="ECO:0000256" key="2">
    <source>
        <dbReference type="ARBA" id="ARBA00012729"/>
    </source>
</evidence>
<dbReference type="SUPFAM" id="SSF51445">
    <property type="entry name" value="(Trans)glycosidases"/>
    <property type="match status" value="1"/>
</dbReference>
<keyword evidence="15" id="KW-1185">Reference proteome</keyword>
<evidence type="ECO:0000313" key="14">
    <source>
        <dbReference type="EMBL" id="KZT19142.1"/>
    </source>
</evidence>
<comment type="catalytic activity">
    <reaction evidence="1">
        <text>Random endo-hydrolysis of N-acetyl-beta-D-glucosaminide (1-&gt;4)-beta-linkages in chitin and chitodextrins.</text>
        <dbReference type="EC" id="3.2.1.14"/>
    </reaction>
</comment>
<feature type="region of interest" description="Disordered" evidence="11">
    <location>
        <begin position="334"/>
        <end position="373"/>
    </location>
</feature>
<evidence type="ECO:0000256" key="4">
    <source>
        <dbReference type="ARBA" id="ARBA00022801"/>
    </source>
</evidence>
<dbReference type="GO" id="GO:0006032">
    <property type="term" value="P:chitin catabolic process"/>
    <property type="evidence" value="ECO:0007669"/>
    <property type="project" value="UniProtKB-KW"/>
</dbReference>
<dbReference type="InterPro" id="IPR001223">
    <property type="entry name" value="Glyco_hydro18_cat"/>
</dbReference>
<keyword evidence="5" id="KW-0146">Chitin degradation</keyword>
<comment type="similarity">
    <text evidence="10">Belongs to the glycosyl hydrolase 18 family.</text>
</comment>
<dbReference type="GO" id="GO:0000272">
    <property type="term" value="P:polysaccharide catabolic process"/>
    <property type="evidence" value="ECO:0007669"/>
    <property type="project" value="UniProtKB-KW"/>
</dbReference>
<gene>
    <name evidence="14" type="ORF">NEOLEDRAFT_992827</name>
</gene>
<keyword evidence="6" id="KW-0119">Carbohydrate metabolism</keyword>
<keyword evidence="8" id="KW-0624">Polysaccharide degradation</keyword>
<keyword evidence="3" id="KW-0147">Chitin-binding</keyword>
<dbReference type="InterPro" id="IPR045321">
    <property type="entry name" value="Cts1-like"/>
</dbReference>
<evidence type="ECO:0000256" key="5">
    <source>
        <dbReference type="ARBA" id="ARBA00023024"/>
    </source>
</evidence>
<dbReference type="OrthoDB" id="6020543at2759"/>
<dbReference type="GO" id="GO:0008843">
    <property type="term" value="F:endochitinase activity"/>
    <property type="evidence" value="ECO:0007669"/>
    <property type="project" value="UniProtKB-EC"/>
</dbReference>